<evidence type="ECO:0000256" key="1">
    <source>
        <dbReference type="ARBA" id="ARBA00004141"/>
    </source>
</evidence>
<gene>
    <name evidence="8" type="ORF">IMSHALPRED_007449</name>
</gene>
<feature type="transmembrane region" description="Helical" evidence="6">
    <location>
        <begin position="398"/>
        <end position="418"/>
    </location>
</feature>
<dbReference type="GO" id="GO:0015606">
    <property type="term" value="F:spermidine transmembrane transporter activity"/>
    <property type="evidence" value="ECO:0007669"/>
    <property type="project" value="TreeGrafter"/>
</dbReference>
<dbReference type="AlphaFoldDB" id="A0A8H3FR00"/>
<name>A0A8H3FR00_9LECA</name>
<comment type="subcellular location">
    <subcellularLocation>
        <location evidence="1">Membrane</location>
        <topology evidence="1">Multi-pass membrane protein</topology>
    </subcellularLocation>
</comment>
<feature type="transmembrane region" description="Helical" evidence="6">
    <location>
        <begin position="87"/>
        <end position="108"/>
    </location>
</feature>
<evidence type="ECO:0000259" key="7">
    <source>
        <dbReference type="PROSITE" id="PS50850"/>
    </source>
</evidence>
<dbReference type="Pfam" id="PF07690">
    <property type="entry name" value="MFS_1"/>
    <property type="match status" value="1"/>
</dbReference>
<evidence type="ECO:0000256" key="5">
    <source>
        <dbReference type="SAM" id="MobiDB-lite"/>
    </source>
</evidence>
<keyword evidence="4 6" id="KW-0472">Membrane</keyword>
<dbReference type="GO" id="GO:0000297">
    <property type="term" value="F:spermine transmembrane transporter activity"/>
    <property type="evidence" value="ECO:0007669"/>
    <property type="project" value="TreeGrafter"/>
</dbReference>
<dbReference type="CDD" id="cd17323">
    <property type="entry name" value="MFS_Tpo1_MDR_like"/>
    <property type="match status" value="1"/>
</dbReference>
<dbReference type="EMBL" id="CAJPDT010000049">
    <property type="protein sequence ID" value="CAF9928365.1"/>
    <property type="molecule type" value="Genomic_DNA"/>
</dbReference>
<protein>
    <recommendedName>
        <fullName evidence="7">Major facilitator superfamily (MFS) profile domain-containing protein</fullName>
    </recommendedName>
</protein>
<dbReference type="PANTHER" id="PTHR23502">
    <property type="entry name" value="MAJOR FACILITATOR SUPERFAMILY"/>
    <property type="match status" value="1"/>
</dbReference>
<dbReference type="InterPro" id="IPR011701">
    <property type="entry name" value="MFS"/>
</dbReference>
<dbReference type="OrthoDB" id="3936150at2759"/>
<reference evidence="8" key="1">
    <citation type="submission" date="2021-03" db="EMBL/GenBank/DDBJ databases">
        <authorList>
            <person name="Tagirdzhanova G."/>
        </authorList>
    </citation>
    <scope>NUCLEOTIDE SEQUENCE</scope>
</reference>
<feature type="transmembrane region" description="Helical" evidence="6">
    <location>
        <begin position="314"/>
        <end position="333"/>
    </location>
</feature>
<organism evidence="8 9">
    <name type="scientific">Imshaugia aleurites</name>
    <dbReference type="NCBI Taxonomy" id="172621"/>
    <lineage>
        <taxon>Eukaryota</taxon>
        <taxon>Fungi</taxon>
        <taxon>Dikarya</taxon>
        <taxon>Ascomycota</taxon>
        <taxon>Pezizomycotina</taxon>
        <taxon>Lecanoromycetes</taxon>
        <taxon>OSLEUM clade</taxon>
        <taxon>Lecanoromycetidae</taxon>
        <taxon>Lecanorales</taxon>
        <taxon>Lecanorineae</taxon>
        <taxon>Parmeliaceae</taxon>
        <taxon>Imshaugia</taxon>
    </lineage>
</organism>
<dbReference type="InterPro" id="IPR020846">
    <property type="entry name" value="MFS_dom"/>
</dbReference>
<accession>A0A8H3FR00</accession>
<feature type="transmembrane region" description="Helical" evidence="6">
    <location>
        <begin position="217"/>
        <end position="237"/>
    </location>
</feature>
<evidence type="ECO:0000256" key="3">
    <source>
        <dbReference type="ARBA" id="ARBA00022989"/>
    </source>
</evidence>
<feature type="region of interest" description="Disordered" evidence="5">
    <location>
        <begin position="1"/>
        <end position="47"/>
    </location>
</feature>
<keyword evidence="3 6" id="KW-1133">Transmembrane helix</keyword>
<dbReference type="SUPFAM" id="SSF103473">
    <property type="entry name" value="MFS general substrate transporter"/>
    <property type="match status" value="1"/>
</dbReference>
<feature type="transmembrane region" description="Helical" evidence="6">
    <location>
        <begin position="243"/>
        <end position="261"/>
    </location>
</feature>
<evidence type="ECO:0000256" key="4">
    <source>
        <dbReference type="ARBA" id="ARBA00023136"/>
    </source>
</evidence>
<feature type="transmembrane region" description="Helical" evidence="6">
    <location>
        <begin position="184"/>
        <end position="205"/>
    </location>
</feature>
<dbReference type="Proteomes" id="UP000664534">
    <property type="component" value="Unassembled WGS sequence"/>
</dbReference>
<comment type="caution">
    <text evidence="8">The sequence shown here is derived from an EMBL/GenBank/DDBJ whole genome shotgun (WGS) entry which is preliminary data.</text>
</comment>
<feature type="transmembrane region" description="Helical" evidence="6">
    <location>
        <begin position="120"/>
        <end position="142"/>
    </location>
</feature>
<dbReference type="PANTHER" id="PTHR23502:SF182">
    <property type="entry name" value="POLYAMINE TRANSPORTER, PUTATIVE-RELATED"/>
    <property type="match status" value="1"/>
</dbReference>
<feature type="transmembrane region" description="Helical" evidence="6">
    <location>
        <begin position="353"/>
        <end position="377"/>
    </location>
</feature>
<dbReference type="Gene3D" id="1.20.1250.20">
    <property type="entry name" value="MFS general substrate transporter like domains"/>
    <property type="match status" value="1"/>
</dbReference>
<dbReference type="PROSITE" id="PS50850">
    <property type="entry name" value="MFS"/>
    <property type="match status" value="1"/>
</dbReference>
<keyword evidence="9" id="KW-1185">Reference proteome</keyword>
<dbReference type="GO" id="GO:0005886">
    <property type="term" value="C:plasma membrane"/>
    <property type="evidence" value="ECO:0007669"/>
    <property type="project" value="TreeGrafter"/>
</dbReference>
<proteinExistence type="predicted"/>
<feature type="transmembrane region" description="Helical" evidence="6">
    <location>
        <begin position="154"/>
        <end position="178"/>
    </location>
</feature>
<evidence type="ECO:0000313" key="8">
    <source>
        <dbReference type="EMBL" id="CAF9928365.1"/>
    </source>
</evidence>
<sequence length="499" mass="53997">MPPSTSNDHSLHEKAVELSSSDGNASAIEERQDNAEGNAEEGLGASLGGRLEISKKEDALQRTVTAQDWIGPDDPENPQNWPLWQRIYHTTVPALYGFVVTFGSSVYTPSYSEVATKFNVSPTVALLPLSLYVLGLAFGPVLAAPISETRGRKVVYLASAPIAALFTLGAGFSGTFAALTITRFFAGFFGSPVLAVGAGTNVDLWAPVNRAAATAMFLLAPFLGPAIGPAVGGFAAQYKGWRWTQWPILFSLVPVYLYSLGMKETYKKIILQKRAKRLGIPPPAKVGPSGLAALKFLITVTLIRPIRMIFTEPIVFFLSLYVGFNFSVLFGFFDAFPIVFEGVYHFDSGFSGLTFLGIGFGCCIGVATSIYINRLLYHKEYLVSHREGRSGIVAPEHRLYAAMMGSFGIPVGLFWFAWTSRSDIHWISPLLATIPFAWGNICVFTAAALYLIDVYGPLNGASALAANGLVRYIAGAAFPLFTVQSKSRALNVFVEGQFC</sequence>
<evidence type="ECO:0000256" key="2">
    <source>
        <dbReference type="ARBA" id="ARBA00022692"/>
    </source>
</evidence>
<keyword evidence="2 6" id="KW-0812">Transmembrane</keyword>
<feature type="transmembrane region" description="Helical" evidence="6">
    <location>
        <begin position="430"/>
        <end position="452"/>
    </location>
</feature>
<dbReference type="InterPro" id="IPR036259">
    <property type="entry name" value="MFS_trans_sf"/>
</dbReference>
<feature type="domain" description="Major facilitator superfamily (MFS) profile" evidence="7">
    <location>
        <begin position="89"/>
        <end position="499"/>
    </location>
</feature>
<evidence type="ECO:0000313" key="9">
    <source>
        <dbReference type="Proteomes" id="UP000664534"/>
    </source>
</evidence>
<evidence type="ECO:0000256" key="6">
    <source>
        <dbReference type="SAM" id="Phobius"/>
    </source>
</evidence>